<feature type="transmembrane region" description="Helical" evidence="1">
    <location>
        <begin position="12"/>
        <end position="32"/>
    </location>
</feature>
<feature type="transmembrane region" description="Helical" evidence="1">
    <location>
        <begin position="950"/>
        <end position="969"/>
    </location>
</feature>
<dbReference type="AlphaFoldDB" id="A0A1H0IDS4"/>
<dbReference type="GO" id="GO:0042910">
    <property type="term" value="F:xenobiotic transmembrane transporter activity"/>
    <property type="evidence" value="ECO:0007669"/>
    <property type="project" value="TreeGrafter"/>
</dbReference>
<proteinExistence type="predicted"/>
<dbReference type="Gene3D" id="3.30.2090.10">
    <property type="entry name" value="Multidrug efflux transporter AcrB TolC docking domain, DN and DC subdomains"/>
    <property type="match status" value="2"/>
</dbReference>
<name>A0A1H0IDS4_9HYPH</name>
<dbReference type="InterPro" id="IPR027463">
    <property type="entry name" value="AcrB_DN_DC_subdom"/>
</dbReference>
<dbReference type="OrthoDB" id="9807350at2"/>
<protein>
    <submittedName>
        <fullName evidence="2">Multidrug efflux pump</fullName>
    </submittedName>
</protein>
<dbReference type="SUPFAM" id="SSF82714">
    <property type="entry name" value="Multidrug efflux transporter AcrB TolC docking domain, DN and DC subdomains"/>
    <property type="match status" value="2"/>
</dbReference>
<dbReference type="Pfam" id="PF00873">
    <property type="entry name" value="ACR_tran"/>
    <property type="match status" value="1"/>
</dbReference>
<dbReference type="PANTHER" id="PTHR32063:SF14">
    <property type="entry name" value="BLL4319 PROTEIN"/>
    <property type="match status" value="1"/>
</dbReference>
<organism evidence="2 3">
    <name type="scientific">Aureimonas jatrophae</name>
    <dbReference type="NCBI Taxonomy" id="1166073"/>
    <lineage>
        <taxon>Bacteria</taxon>
        <taxon>Pseudomonadati</taxon>
        <taxon>Pseudomonadota</taxon>
        <taxon>Alphaproteobacteria</taxon>
        <taxon>Hyphomicrobiales</taxon>
        <taxon>Aurantimonadaceae</taxon>
        <taxon>Aureimonas</taxon>
    </lineage>
</organism>
<feature type="transmembrane region" description="Helical" evidence="1">
    <location>
        <begin position="851"/>
        <end position="871"/>
    </location>
</feature>
<keyword evidence="1" id="KW-0812">Transmembrane</keyword>
<dbReference type="SUPFAM" id="SSF82693">
    <property type="entry name" value="Multidrug efflux transporter AcrB pore domain, PN1, PN2, PC1 and PC2 subdomains"/>
    <property type="match status" value="4"/>
</dbReference>
<feature type="transmembrane region" description="Helical" evidence="1">
    <location>
        <begin position="335"/>
        <end position="352"/>
    </location>
</feature>
<dbReference type="Gene3D" id="3.30.70.1430">
    <property type="entry name" value="Multidrug efflux transporter AcrB pore domain"/>
    <property type="match status" value="2"/>
</dbReference>
<gene>
    <name evidence="2" type="ORF">SAMN05192530_10587</name>
</gene>
<dbReference type="PRINTS" id="PR00702">
    <property type="entry name" value="ACRIFLAVINRP"/>
</dbReference>
<dbReference type="Gene3D" id="3.30.70.1440">
    <property type="entry name" value="Multidrug efflux transporter AcrB pore domain"/>
    <property type="match status" value="1"/>
</dbReference>
<feature type="transmembrane region" description="Helical" evidence="1">
    <location>
        <begin position="385"/>
        <end position="409"/>
    </location>
</feature>
<feature type="transmembrane region" description="Helical" evidence="1">
    <location>
        <begin position="878"/>
        <end position="902"/>
    </location>
</feature>
<keyword evidence="1" id="KW-1133">Transmembrane helix</keyword>
<dbReference type="GO" id="GO:0005886">
    <property type="term" value="C:plasma membrane"/>
    <property type="evidence" value="ECO:0007669"/>
    <property type="project" value="TreeGrafter"/>
</dbReference>
<dbReference type="SUPFAM" id="SSF82866">
    <property type="entry name" value="Multidrug efflux transporter AcrB transmembrane domain"/>
    <property type="match status" value="2"/>
</dbReference>
<dbReference type="STRING" id="1166073.SAMN05192530_10587"/>
<dbReference type="RefSeq" id="WP_090673549.1">
    <property type="nucleotide sequence ID" value="NZ_FNIT01000005.1"/>
</dbReference>
<feature type="transmembrane region" description="Helical" evidence="1">
    <location>
        <begin position="462"/>
        <end position="481"/>
    </location>
</feature>
<feature type="transmembrane region" description="Helical" evidence="1">
    <location>
        <begin position="359"/>
        <end position="379"/>
    </location>
</feature>
<evidence type="ECO:0000313" key="2">
    <source>
        <dbReference type="EMBL" id="SDO29548.1"/>
    </source>
</evidence>
<evidence type="ECO:0000256" key="1">
    <source>
        <dbReference type="SAM" id="Phobius"/>
    </source>
</evidence>
<feature type="transmembrane region" description="Helical" evidence="1">
    <location>
        <begin position="981"/>
        <end position="1004"/>
    </location>
</feature>
<dbReference type="Proteomes" id="UP000198793">
    <property type="component" value="Unassembled WGS sequence"/>
</dbReference>
<dbReference type="EMBL" id="FNIT01000005">
    <property type="protein sequence ID" value="SDO29548.1"/>
    <property type="molecule type" value="Genomic_DNA"/>
</dbReference>
<evidence type="ECO:0000313" key="3">
    <source>
        <dbReference type="Proteomes" id="UP000198793"/>
    </source>
</evidence>
<accession>A0A1H0IDS4</accession>
<feature type="transmembrane region" description="Helical" evidence="1">
    <location>
        <begin position="430"/>
        <end position="450"/>
    </location>
</feature>
<feature type="transmembrane region" description="Helical" evidence="1">
    <location>
        <begin position="524"/>
        <end position="543"/>
    </location>
</feature>
<feature type="transmembrane region" description="Helical" evidence="1">
    <location>
        <begin position="908"/>
        <end position="929"/>
    </location>
</feature>
<dbReference type="Gene3D" id="1.20.1640.10">
    <property type="entry name" value="Multidrug efflux transporter AcrB transmembrane domain"/>
    <property type="match status" value="2"/>
</dbReference>
<reference evidence="2 3" key="1">
    <citation type="submission" date="2016-10" db="EMBL/GenBank/DDBJ databases">
        <authorList>
            <person name="de Groot N.N."/>
        </authorList>
    </citation>
    <scope>NUCLEOTIDE SEQUENCE [LARGE SCALE GENOMIC DNA]</scope>
    <source>
        <strain evidence="3">L7-484,KACC 16230,DSM 25025</strain>
    </source>
</reference>
<keyword evidence="1" id="KW-0472">Membrane</keyword>
<dbReference type="PANTHER" id="PTHR32063">
    <property type="match status" value="1"/>
</dbReference>
<dbReference type="Gene3D" id="3.30.70.1320">
    <property type="entry name" value="Multidrug efflux transporter AcrB pore domain like"/>
    <property type="match status" value="1"/>
</dbReference>
<sequence length="1039" mass="111351">MTLSDLCLRRPVLAVVMNVLVLVGGGAALLSLPVRELPDIDTAQVTVTVAYEGAAPEVVDAQITTVVEGAIAGVSGIRSVSSEAERGQSRTVIEFNTDRDIDDAANDVRSEVARVSQDLPEEAEEPVIQKNDSESDPVIRLSMTSDRLSAAELTDYADRYVVDQLATIDGVANVEINGERAYAMRVWLDRRAMAARGVTVSDVADALENNNVELPAGEIETPGRQFQVRTATRFSDPAEFERLVVRQSETYPIRLGDVARVERGVEDDDSAFRANGVTAIGLGVIRQSQSNTVQISDAIQAEIADLADTLPEGTRIAVSSDDAVFIRSSIHEVEITLGIAIALVVAVNFLFLGSLRATIVPAVTIPVSLVGACAGLALFGFSINILTLFALILAIGLVVDDAIVVLENIQRRIDEGESRLKASALGAQQVTFAVLATSAVLIAVFVPLSFLQGQVGRLFTEFGLVLGVAVAVSAFVSLSLCPMLSSRVLAEPGAKRSLFERIVERSLETLNNGYRRVLRMALRAPVLVLAIAAFVAMSSAALFTRLPNELTPPEDRGQFSVRIEAPLGASLAYTDAVTRQVEAILQPLRDQGTVTGIQTIVGQYGELRRANVIVRLADWKERGESQQQIIARLRPELAAITGAQVRANSPAGLGLRGSANPLQVSVGGPEFGDVATWAETLAERMRENDGLTGVEVAYDNNQPGYDITVDRDRARDLGIDVRMVSEALQTLFASREVTEYLDRGRQYPVMIQAQDTDRNSARDLSNVYLRNEAGTLVSLDGLVTVRENASPRALNRYDRLPSVEVSAGLAEGYDMGRGIEFVRTAAAEALPPEAQIAFKGQAREFLDTSSGVQVVFGLALLIVFLVLAAQFESWIHPTIILLTVPLGITGAFGTLLFTGMSLNTYSQVGLILLVGLMAKNGILIVEFANQLRDEGHSVRDAILEGSVTRLRPILMTTVATVLGAVPLMLTGGAGSESREAIGVVIVGGFTVSTVLTLFVTPVLYDLLARFTRPRSANAADIEQALGREEGDRASAVPAE</sequence>
<keyword evidence="3" id="KW-1185">Reference proteome</keyword>
<dbReference type="InterPro" id="IPR001036">
    <property type="entry name" value="Acrflvin-R"/>
</dbReference>